<comment type="caution">
    <text evidence="1">The sequence shown here is derived from an EMBL/GenBank/DDBJ whole genome shotgun (WGS) entry which is preliminary data.</text>
</comment>
<evidence type="ECO:0000313" key="1">
    <source>
        <dbReference type="EMBL" id="GLI61755.1"/>
    </source>
</evidence>
<evidence type="ECO:0000313" key="2">
    <source>
        <dbReference type="EMBL" id="GLI61756.1"/>
    </source>
</evidence>
<feature type="non-terminal residue" evidence="1">
    <location>
        <position position="1"/>
    </location>
</feature>
<organism evidence="1 3">
    <name type="scientific">Volvox africanus</name>
    <dbReference type="NCBI Taxonomy" id="51714"/>
    <lineage>
        <taxon>Eukaryota</taxon>
        <taxon>Viridiplantae</taxon>
        <taxon>Chlorophyta</taxon>
        <taxon>core chlorophytes</taxon>
        <taxon>Chlorophyceae</taxon>
        <taxon>CS clade</taxon>
        <taxon>Chlamydomonadales</taxon>
        <taxon>Volvocaceae</taxon>
        <taxon>Volvox</taxon>
    </lineage>
</organism>
<dbReference type="EMBL" id="BSDZ01000011">
    <property type="protein sequence ID" value="GLI61755.1"/>
    <property type="molecule type" value="Genomic_DNA"/>
</dbReference>
<reference evidence="1" key="1">
    <citation type="submission" date="2022-12" db="EMBL/GenBank/DDBJ databases">
        <authorList>
            <person name="Yamamoto K."/>
            <person name="Nozaki H."/>
        </authorList>
    </citation>
    <scope>NUCLEOTIDE SEQUENCE</scope>
    <source>
        <strain evidence="1">NIES-4468</strain>
    </source>
</reference>
<proteinExistence type="predicted"/>
<dbReference type="EMBL" id="BSDZ01000011">
    <property type="protein sequence ID" value="GLI61756.1"/>
    <property type="molecule type" value="Genomic_DNA"/>
</dbReference>
<sequence>RHNRYEDYHAEKYDFFEECLFDTNGQPVLASETASCDIKVAGVDKQADKPNDGLDSVYKLTSCYDGKPMYKRQSSPVGEDCALSYSSTFGDWDISMGGEPNDAEILMYGGEMEHASVPCLLAAGSWAAISSPIQLLARTIIFPLT</sequence>
<reference evidence="1 3" key="2">
    <citation type="journal article" date="2023" name="IScience">
        <title>Expanded male sex-determining region conserved during the evolution of homothallism in the green alga Volvox.</title>
        <authorList>
            <person name="Yamamoto K."/>
            <person name="Matsuzaki R."/>
            <person name="Mahakham W."/>
            <person name="Heman W."/>
            <person name="Sekimoto H."/>
            <person name="Kawachi M."/>
            <person name="Minakuchi Y."/>
            <person name="Toyoda A."/>
            <person name="Nozaki H."/>
        </authorList>
    </citation>
    <scope>NUCLEOTIDE SEQUENCE [LARGE SCALE GENOMIC DNA]</scope>
    <source>
        <strain evidence="1 3">NIES-4468</strain>
    </source>
</reference>
<evidence type="ECO:0000313" key="3">
    <source>
        <dbReference type="Proteomes" id="UP001165090"/>
    </source>
</evidence>
<name>A0ABQ5RVW7_9CHLO</name>
<protein>
    <submittedName>
        <fullName evidence="1">Uncharacterized protein</fullName>
    </submittedName>
</protein>
<accession>A0ABQ5RVW7</accession>
<gene>
    <name evidence="1" type="ORF">VaNZ11_004218</name>
    <name evidence="2" type="ORF">VaNZ11_004221</name>
</gene>
<dbReference type="Proteomes" id="UP001165090">
    <property type="component" value="Unassembled WGS sequence"/>
</dbReference>
<keyword evidence="3" id="KW-1185">Reference proteome</keyword>